<keyword evidence="1" id="KW-0808">Transferase</keyword>
<dbReference type="InterPro" id="IPR011712">
    <property type="entry name" value="Sig_transdc_His_kin_sub3_dim/P"/>
</dbReference>
<dbReference type="Gene3D" id="2.60.40.10">
    <property type="entry name" value="Immunoglobulins"/>
    <property type="match status" value="1"/>
</dbReference>
<dbReference type="SUPFAM" id="SSF55874">
    <property type="entry name" value="ATPase domain of HSP90 chaperone/DNA topoisomerase II/histidine kinase"/>
    <property type="match status" value="1"/>
</dbReference>
<evidence type="ECO:0000259" key="6">
    <source>
        <dbReference type="SMART" id="SM00387"/>
    </source>
</evidence>
<evidence type="ECO:0000256" key="4">
    <source>
        <dbReference type="SAM" id="Phobius"/>
    </source>
</evidence>
<evidence type="ECO:0000256" key="5">
    <source>
        <dbReference type="SAM" id="SignalP"/>
    </source>
</evidence>
<protein>
    <recommendedName>
        <fullName evidence="6">Histidine kinase/HSP90-like ATPase domain-containing protein</fullName>
    </recommendedName>
</protein>
<dbReference type="SMART" id="SM00387">
    <property type="entry name" value="HATPase_c"/>
    <property type="match status" value="1"/>
</dbReference>
<evidence type="ECO:0000313" key="8">
    <source>
        <dbReference type="Proteomes" id="UP000450676"/>
    </source>
</evidence>
<dbReference type="GO" id="GO:0046983">
    <property type="term" value="F:protein dimerization activity"/>
    <property type="evidence" value="ECO:0007669"/>
    <property type="project" value="InterPro"/>
</dbReference>
<feature type="signal peptide" evidence="5">
    <location>
        <begin position="1"/>
        <end position="22"/>
    </location>
</feature>
<reference evidence="7 8" key="1">
    <citation type="submission" date="2019-12" db="EMBL/GenBank/DDBJ databases">
        <title>Novel species isolated from a subtropical stream in China.</title>
        <authorList>
            <person name="Lu H."/>
        </authorList>
    </citation>
    <scope>NUCLEOTIDE SEQUENCE [LARGE SCALE GENOMIC DNA]</scope>
    <source>
        <strain evidence="7 8">FT127W</strain>
    </source>
</reference>
<name>A0A7X4HAL3_9BURK</name>
<dbReference type="EMBL" id="WWCU01000008">
    <property type="protein sequence ID" value="MYN07716.1"/>
    <property type="molecule type" value="Genomic_DNA"/>
</dbReference>
<dbReference type="Proteomes" id="UP000450676">
    <property type="component" value="Unassembled WGS sequence"/>
</dbReference>
<dbReference type="InterPro" id="IPR011123">
    <property type="entry name" value="Y_Y_Y"/>
</dbReference>
<dbReference type="Gene3D" id="1.20.5.1930">
    <property type="match status" value="1"/>
</dbReference>
<dbReference type="Pfam" id="PF02518">
    <property type="entry name" value="HATPase_c"/>
    <property type="match status" value="1"/>
</dbReference>
<dbReference type="Pfam" id="PF07730">
    <property type="entry name" value="HisKA_3"/>
    <property type="match status" value="1"/>
</dbReference>
<dbReference type="InterPro" id="IPR003594">
    <property type="entry name" value="HATPase_dom"/>
</dbReference>
<dbReference type="SUPFAM" id="SSF63829">
    <property type="entry name" value="Calcium-dependent phosphotriesterase"/>
    <property type="match status" value="2"/>
</dbReference>
<sequence length="979" mass="107241">MPGLFRYCLLIACLCFASAAPALNPDLSLASYRHDKWPAADGGVRHAGALAQTPDGWLWQGSSFGLYRYDGVHFQPFQPRNGGRLLKNNVSALQPAPNGDLWIGYGSGGLSLLRNGELTHILSTPEARAVFCLELDGDGTLWAATGQGGLLRYRNGKLERMDDKLGYPDRAAYYVLHDSSGRLWVTSGTGLYLFNRSKQVFERIRDVGVETMMLESADARVWMVQAKQVMLLASPQGVTARVKRSYIKSSYQSVFDDDGNFWTGNCPAGLCRLRPRDWQSSTEFSGLAATERFSQPWEMTSLQVYATMVDREGSLWVSTTGGMERLRHNKVNTLDGIKDGFSSMAEDSDGTVWLATSALDHSAKLWRVTDGQAVLQPNPYAHTRVATGMDGSLLLAGRQALERRGRDGVSVHPLPPGTVVANAWVSRLGEDRHGVWIGTTTQVLLQYAGSQWHPEPLGPGGYPITMSRARDGEMWFGTKRATLQAGGGSEAKIYGVQHGIDSGSMQFINANEEILLGTDRVLQVLQGEKFHTLSFADAGAIGISGMLTDALGDRWFNTQQGLRRVRAADWRKSMAKPTVPLPATLFDRLDGYVGDAVTGARRPAALRTRDGRLWFSTGEGVAWLDPLKLPVNRVPPPSEITMLSSGGYDYQPADVRSFPAGTEALAIHYAAMSFATPERVTFRYRLTGVDRDWQQAGPRRTAYYNNLAPGSYRFEVQATNEDGVQGPPAPPLVFDIGYRFNQTWWFKAAMAALAAGVLYLLYRWRLRRATARIEERVHAQLEERERIARTLHDTFLQGVYGLVLRIQAVAAQLPEGKARSALETAMQRADQLLDEGREQVHCLRNATPPSLSLDAALRMEAQAIESEYGIKVTASLELPPVSAEVADELYAICRQALANAARHSHGSLVELAAQHAGGWLKLSVKDNGKGMPEHVSQGQTPGHYGIVGMRERAAAIGAELAIASGPDGTEITLSLPVPD</sequence>
<evidence type="ECO:0000256" key="1">
    <source>
        <dbReference type="ARBA" id="ARBA00022679"/>
    </source>
</evidence>
<keyword evidence="4" id="KW-0472">Membrane</keyword>
<organism evidence="7 8">
    <name type="scientific">Pseudoduganella aquatica</name>
    <dbReference type="NCBI Taxonomy" id="2660641"/>
    <lineage>
        <taxon>Bacteria</taxon>
        <taxon>Pseudomonadati</taxon>
        <taxon>Pseudomonadota</taxon>
        <taxon>Betaproteobacteria</taxon>
        <taxon>Burkholderiales</taxon>
        <taxon>Oxalobacteraceae</taxon>
        <taxon>Telluria group</taxon>
        <taxon>Pseudoduganella</taxon>
    </lineage>
</organism>
<dbReference type="InterPro" id="IPR050482">
    <property type="entry name" value="Sensor_HK_TwoCompSys"/>
</dbReference>
<feature type="transmembrane region" description="Helical" evidence="4">
    <location>
        <begin position="744"/>
        <end position="762"/>
    </location>
</feature>
<proteinExistence type="predicted"/>
<feature type="chain" id="PRO_5031473994" description="Histidine kinase/HSP90-like ATPase domain-containing protein" evidence="5">
    <location>
        <begin position="23"/>
        <end position="979"/>
    </location>
</feature>
<keyword evidence="2" id="KW-0418">Kinase</keyword>
<evidence type="ECO:0000256" key="3">
    <source>
        <dbReference type="ARBA" id="ARBA00023012"/>
    </source>
</evidence>
<dbReference type="GO" id="GO:0000155">
    <property type="term" value="F:phosphorelay sensor kinase activity"/>
    <property type="evidence" value="ECO:0007669"/>
    <property type="project" value="InterPro"/>
</dbReference>
<dbReference type="PANTHER" id="PTHR24421">
    <property type="entry name" value="NITRATE/NITRITE SENSOR PROTEIN NARX-RELATED"/>
    <property type="match status" value="1"/>
</dbReference>
<dbReference type="CDD" id="cd16917">
    <property type="entry name" value="HATPase_UhpB-NarQ-NarX-like"/>
    <property type="match status" value="1"/>
</dbReference>
<keyword evidence="8" id="KW-1185">Reference proteome</keyword>
<dbReference type="Pfam" id="PF07495">
    <property type="entry name" value="Y_Y_Y"/>
    <property type="match status" value="1"/>
</dbReference>
<dbReference type="Gene3D" id="2.130.10.10">
    <property type="entry name" value="YVTN repeat-like/Quinoprotein amine dehydrogenase"/>
    <property type="match status" value="3"/>
</dbReference>
<dbReference type="InterPro" id="IPR013783">
    <property type="entry name" value="Ig-like_fold"/>
</dbReference>
<keyword evidence="4" id="KW-1133">Transmembrane helix</keyword>
<dbReference type="GO" id="GO:0016020">
    <property type="term" value="C:membrane"/>
    <property type="evidence" value="ECO:0007669"/>
    <property type="project" value="InterPro"/>
</dbReference>
<feature type="domain" description="Histidine kinase/HSP90-like ATPase" evidence="6">
    <location>
        <begin position="884"/>
        <end position="979"/>
    </location>
</feature>
<dbReference type="Gene3D" id="3.30.565.10">
    <property type="entry name" value="Histidine kinase-like ATPase, C-terminal domain"/>
    <property type="match status" value="1"/>
</dbReference>
<evidence type="ECO:0000313" key="7">
    <source>
        <dbReference type="EMBL" id="MYN07716.1"/>
    </source>
</evidence>
<comment type="caution">
    <text evidence="7">The sequence shown here is derived from an EMBL/GenBank/DDBJ whole genome shotgun (WGS) entry which is preliminary data.</text>
</comment>
<accession>A0A7X4HAL3</accession>
<keyword evidence="5" id="KW-0732">Signal</keyword>
<keyword evidence="3" id="KW-0902">Two-component regulatory system</keyword>
<dbReference type="InterPro" id="IPR015943">
    <property type="entry name" value="WD40/YVTN_repeat-like_dom_sf"/>
</dbReference>
<gene>
    <name evidence="7" type="ORF">GTP77_10215</name>
</gene>
<dbReference type="AlphaFoldDB" id="A0A7X4HAL3"/>
<dbReference type="RefSeq" id="WP_161072051.1">
    <property type="nucleotide sequence ID" value="NZ_WWCU01000008.1"/>
</dbReference>
<dbReference type="PANTHER" id="PTHR24421:SF62">
    <property type="entry name" value="SENSORY TRANSDUCTION HISTIDINE KINASE"/>
    <property type="match status" value="1"/>
</dbReference>
<dbReference type="InterPro" id="IPR036890">
    <property type="entry name" value="HATPase_C_sf"/>
</dbReference>
<keyword evidence="4" id="KW-0812">Transmembrane</keyword>
<evidence type="ECO:0000256" key="2">
    <source>
        <dbReference type="ARBA" id="ARBA00022777"/>
    </source>
</evidence>